<keyword evidence="4" id="KW-1185">Reference proteome</keyword>
<dbReference type="InterPro" id="IPR003871">
    <property type="entry name" value="RFA1B/D_OB_1st"/>
</dbReference>
<feature type="domain" description="Replication protein A 70 kDa DNA-binding subunit B/D first OB fold" evidence="2">
    <location>
        <begin position="110"/>
        <end position="200"/>
    </location>
</feature>
<accession>A0AAV1D4X8</accession>
<evidence type="ECO:0000256" key="1">
    <source>
        <dbReference type="SAM" id="MobiDB-lite"/>
    </source>
</evidence>
<evidence type="ECO:0000313" key="3">
    <source>
        <dbReference type="EMBL" id="CAI9102895.1"/>
    </source>
</evidence>
<gene>
    <name evidence="3" type="ORF">OLC1_LOCUS12164</name>
</gene>
<feature type="compositionally biased region" description="Low complexity" evidence="1">
    <location>
        <begin position="56"/>
        <end position="65"/>
    </location>
</feature>
<evidence type="ECO:0000313" key="4">
    <source>
        <dbReference type="Proteomes" id="UP001161247"/>
    </source>
</evidence>
<dbReference type="CDD" id="cd04480">
    <property type="entry name" value="RPA1_DBD_A_like"/>
    <property type="match status" value="1"/>
</dbReference>
<reference evidence="3" key="1">
    <citation type="submission" date="2023-03" db="EMBL/GenBank/DDBJ databases">
        <authorList>
            <person name="Julca I."/>
        </authorList>
    </citation>
    <scope>NUCLEOTIDE SEQUENCE</scope>
</reference>
<dbReference type="Proteomes" id="UP001161247">
    <property type="component" value="Chromosome 4"/>
</dbReference>
<dbReference type="AlphaFoldDB" id="A0AAV1D4X8"/>
<name>A0AAV1D4X8_OLDCO</name>
<dbReference type="SUPFAM" id="SSF50249">
    <property type="entry name" value="Nucleic acid-binding proteins"/>
    <property type="match status" value="1"/>
</dbReference>
<dbReference type="EMBL" id="OX459121">
    <property type="protein sequence ID" value="CAI9102895.1"/>
    <property type="molecule type" value="Genomic_DNA"/>
</dbReference>
<evidence type="ECO:0000259" key="2">
    <source>
        <dbReference type="Pfam" id="PF02721"/>
    </source>
</evidence>
<dbReference type="InterPro" id="IPR012340">
    <property type="entry name" value="NA-bd_OB-fold"/>
</dbReference>
<dbReference type="Gene3D" id="2.40.50.140">
    <property type="entry name" value="Nucleic acid-binding proteins"/>
    <property type="match status" value="1"/>
</dbReference>
<feature type="compositionally biased region" description="Polar residues" evidence="1">
    <location>
        <begin position="36"/>
        <end position="52"/>
    </location>
</feature>
<feature type="region of interest" description="Disordered" evidence="1">
    <location>
        <begin position="36"/>
        <end position="65"/>
    </location>
</feature>
<dbReference type="Pfam" id="PF02721">
    <property type="entry name" value="DUF223"/>
    <property type="match status" value="1"/>
</dbReference>
<sequence>MASEQNSNQHVVQPSFVHEGRNETVGNVVNSFSLPANHVETSGPSSPKTAKITNHAASSAPISPSPNQAVVASVPVSSVQTNAASVPITAAQRYIADINGLIDTKSIHFFIVARIMMLWKVPESSKSSKIKSMEMTLIDAQGGKIQATVPGRYVKDFQDILKEGSVRRLSRFDHGLNIAGGFRCAKHEYKIVFESNTLIEDLRGHIIAYSDPIVDYDKKRISVELEDERRTTEADIIKNYVDDVAEDQDIDHKMSAVYNQSRTTNQDSTAKVVDKQFFSGIHWPSEQNIANAVDVKQYNWEFMIYREENEAAGFEGPKWEEFVDYYFNHLKCINVIFVYIGNLKFNLRIFDNKGYCCNLMLEDSDTSDGEIDLVAYLSSNGDQNTFSAIMNNIQILRGRLV</sequence>
<proteinExistence type="predicted"/>
<protein>
    <submittedName>
        <fullName evidence="3">OLC1v1001262C1</fullName>
    </submittedName>
</protein>
<organism evidence="3 4">
    <name type="scientific">Oldenlandia corymbosa var. corymbosa</name>
    <dbReference type="NCBI Taxonomy" id="529605"/>
    <lineage>
        <taxon>Eukaryota</taxon>
        <taxon>Viridiplantae</taxon>
        <taxon>Streptophyta</taxon>
        <taxon>Embryophyta</taxon>
        <taxon>Tracheophyta</taxon>
        <taxon>Spermatophyta</taxon>
        <taxon>Magnoliopsida</taxon>
        <taxon>eudicotyledons</taxon>
        <taxon>Gunneridae</taxon>
        <taxon>Pentapetalae</taxon>
        <taxon>asterids</taxon>
        <taxon>lamiids</taxon>
        <taxon>Gentianales</taxon>
        <taxon>Rubiaceae</taxon>
        <taxon>Rubioideae</taxon>
        <taxon>Spermacoceae</taxon>
        <taxon>Hedyotis-Oldenlandia complex</taxon>
        <taxon>Oldenlandia</taxon>
    </lineage>
</organism>